<accession>A0A2P7ALU5</accession>
<dbReference type="Proteomes" id="UP000241158">
    <property type="component" value="Unassembled WGS sequence"/>
</dbReference>
<organism evidence="1 2">
    <name type="scientific">Phyllobacterium endophyticum</name>
    <dbReference type="NCBI Taxonomy" id="1149773"/>
    <lineage>
        <taxon>Bacteria</taxon>
        <taxon>Pseudomonadati</taxon>
        <taxon>Pseudomonadota</taxon>
        <taxon>Alphaproteobacteria</taxon>
        <taxon>Hyphomicrobiales</taxon>
        <taxon>Phyllobacteriaceae</taxon>
        <taxon>Phyllobacterium</taxon>
    </lineage>
</organism>
<dbReference type="RefSeq" id="WP_106719188.1">
    <property type="nucleotide sequence ID" value="NZ_JACHXT010000002.1"/>
</dbReference>
<protein>
    <submittedName>
        <fullName evidence="1">Uncharacterized protein</fullName>
    </submittedName>
</protein>
<keyword evidence="2" id="KW-1185">Reference proteome</keyword>
<evidence type="ECO:0000313" key="2">
    <source>
        <dbReference type="Proteomes" id="UP000241158"/>
    </source>
</evidence>
<gene>
    <name evidence="1" type="ORF">CU100_24250</name>
</gene>
<comment type="caution">
    <text evidence="1">The sequence shown here is derived from an EMBL/GenBank/DDBJ whole genome shotgun (WGS) entry which is preliminary data.</text>
</comment>
<dbReference type="EMBL" id="PGGN01000006">
    <property type="protein sequence ID" value="PSH55183.1"/>
    <property type="molecule type" value="Genomic_DNA"/>
</dbReference>
<sequence>MAQRLDHKLECADCGTIYLDIPADVTSSTPIHCSSCGNFLGSWGDLEMDFAKQGGQHGIFRMEQGVITRVDDAAQALRSANENKPPMKSDEIV</sequence>
<dbReference type="OrthoDB" id="8086074at2"/>
<proteinExistence type="predicted"/>
<evidence type="ECO:0000313" key="1">
    <source>
        <dbReference type="EMBL" id="PSH55183.1"/>
    </source>
</evidence>
<dbReference type="AlphaFoldDB" id="A0A2P7ALU5"/>
<name>A0A2P7ALU5_9HYPH</name>
<reference evidence="2" key="1">
    <citation type="submission" date="2017-11" db="EMBL/GenBank/DDBJ databases">
        <authorList>
            <person name="Kuznetsova I."/>
            <person name="Sazanova A."/>
            <person name="Chirak E."/>
            <person name="Safronova V."/>
            <person name="Willems A."/>
        </authorList>
    </citation>
    <scope>NUCLEOTIDE SEQUENCE [LARGE SCALE GENOMIC DNA]</scope>
    <source>
        <strain evidence="2">PEPV15</strain>
    </source>
</reference>